<protein>
    <recommendedName>
        <fullName evidence="5">Pentatricopeptide repeat-containing protein</fullName>
    </recommendedName>
</protein>
<dbReference type="InterPro" id="IPR011990">
    <property type="entry name" value="TPR-like_helical_dom_sf"/>
</dbReference>
<dbReference type="Proteomes" id="UP001415857">
    <property type="component" value="Unassembled WGS sequence"/>
</dbReference>
<dbReference type="AlphaFoldDB" id="A0AAP0S1Q0"/>
<keyword evidence="4" id="KW-1185">Reference proteome</keyword>
<proteinExistence type="predicted"/>
<gene>
    <name evidence="3" type="ORF">L1049_017736</name>
</gene>
<evidence type="ECO:0000313" key="3">
    <source>
        <dbReference type="EMBL" id="KAK9289260.1"/>
    </source>
</evidence>
<dbReference type="PANTHER" id="PTHR47926:SF359">
    <property type="entry name" value="PENTACOTRIPEPTIDE-REPEAT REGION OF PRORP DOMAIN-CONTAINING PROTEIN"/>
    <property type="match status" value="1"/>
</dbReference>
<evidence type="ECO:0008006" key="5">
    <source>
        <dbReference type="Google" id="ProtNLM"/>
    </source>
</evidence>
<reference evidence="3 4" key="1">
    <citation type="journal article" date="2024" name="Plant J.">
        <title>Genome sequences and population genomics reveal climatic adaptation and genomic divergence between two closely related sweetgum species.</title>
        <authorList>
            <person name="Xu W.Q."/>
            <person name="Ren C.Q."/>
            <person name="Zhang X.Y."/>
            <person name="Comes H.P."/>
            <person name="Liu X.H."/>
            <person name="Li Y.G."/>
            <person name="Kettle C.J."/>
            <person name="Jalonen R."/>
            <person name="Gaisberger H."/>
            <person name="Ma Y.Z."/>
            <person name="Qiu Y.X."/>
        </authorList>
    </citation>
    <scope>NUCLEOTIDE SEQUENCE [LARGE SCALE GENOMIC DNA]</scope>
    <source>
        <strain evidence="3">Hangzhou</strain>
    </source>
</reference>
<evidence type="ECO:0000256" key="1">
    <source>
        <dbReference type="ARBA" id="ARBA00022737"/>
    </source>
</evidence>
<dbReference type="InterPro" id="IPR046960">
    <property type="entry name" value="PPR_At4g14850-like_plant"/>
</dbReference>
<dbReference type="Gene3D" id="1.25.40.10">
    <property type="entry name" value="Tetratricopeptide repeat domain"/>
    <property type="match status" value="1"/>
</dbReference>
<dbReference type="GO" id="GO:0009451">
    <property type="term" value="P:RNA modification"/>
    <property type="evidence" value="ECO:0007669"/>
    <property type="project" value="InterPro"/>
</dbReference>
<comment type="caution">
    <text evidence="3">The sequence shown here is derived from an EMBL/GenBank/DDBJ whole genome shotgun (WGS) entry which is preliminary data.</text>
</comment>
<feature type="repeat" description="PPR" evidence="2">
    <location>
        <begin position="77"/>
        <end position="111"/>
    </location>
</feature>
<sequence>MKIHGLVVVLGYQSFMPVSNSLIDMYGKCFSPCSARKVFEEMGNRNEVSWCSLLFAYANSGQFSVAGEVFDSMPKRVEISWNTMIAGYARYGETELCLDLFKKMRTSSCRPDQWTFSALHECLC</sequence>
<feature type="repeat" description="PPR" evidence="2">
    <location>
        <begin position="46"/>
        <end position="76"/>
    </location>
</feature>
<evidence type="ECO:0000256" key="2">
    <source>
        <dbReference type="PROSITE-ProRule" id="PRU00708"/>
    </source>
</evidence>
<dbReference type="EMBL" id="JBBPBK010000003">
    <property type="protein sequence ID" value="KAK9289260.1"/>
    <property type="molecule type" value="Genomic_DNA"/>
</dbReference>
<keyword evidence="1" id="KW-0677">Repeat</keyword>
<dbReference type="InterPro" id="IPR002885">
    <property type="entry name" value="PPR_rpt"/>
</dbReference>
<dbReference type="NCBIfam" id="TIGR00756">
    <property type="entry name" value="PPR"/>
    <property type="match status" value="1"/>
</dbReference>
<accession>A0AAP0S1Q0</accession>
<dbReference type="PANTHER" id="PTHR47926">
    <property type="entry name" value="PENTATRICOPEPTIDE REPEAT-CONTAINING PROTEIN"/>
    <property type="match status" value="1"/>
</dbReference>
<organism evidence="3 4">
    <name type="scientific">Liquidambar formosana</name>
    <name type="common">Formosan gum</name>
    <dbReference type="NCBI Taxonomy" id="63359"/>
    <lineage>
        <taxon>Eukaryota</taxon>
        <taxon>Viridiplantae</taxon>
        <taxon>Streptophyta</taxon>
        <taxon>Embryophyta</taxon>
        <taxon>Tracheophyta</taxon>
        <taxon>Spermatophyta</taxon>
        <taxon>Magnoliopsida</taxon>
        <taxon>eudicotyledons</taxon>
        <taxon>Gunneridae</taxon>
        <taxon>Pentapetalae</taxon>
        <taxon>Saxifragales</taxon>
        <taxon>Altingiaceae</taxon>
        <taxon>Liquidambar</taxon>
    </lineage>
</organism>
<dbReference type="Pfam" id="PF01535">
    <property type="entry name" value="PPR"/>
    <property type="match status" value="2"/>
</dbReference>
<dbReference type="Pfam" id="PF13041">
    <property type="entry name" value="PPR_2"/>
    <property type="match status" value="1"/>
</dbReference>
<dbReference type="PROSITE" id="PS51375">
    <property type="entry name" value="PPR"/>
    <property type="match status" value="2"/>
</dbReference>
<evidence type="ECO:0000313" key="4">
    <source>
        <dbReference type="Proteomes" id="UP001415857"/>
    </source>
</evidence>
<name>A0AAP0S1Q0_LIQFO</name>
<dbReference type="GO" id="GO:0003723">
    <property type="term" value="F:RNA binding"/>
    <property type="evidence" value="ECO:0007669"/>
    <property type="project" value="InterPro"/>
</dbReference>